<dbReference type="FunFam" id="3.20.20.70:FF:000118">
    <property type="entry name" value="Alpha-galactosidase"/>
    <property type="match status" value="1"/>
</dbReference>
<dbReference type="RefSeq" id="WP_168442091.1">
    <property type="nucleotide sequence ID" value="NZ_CAAHFG010000001.1"/>
</dbReference>
<comment type="catalytic activity">
    <reaction evidence="1 5">
        <text>Hydrolysis of terminal, non-reducing alpha-D-galactose residues in alpha-D-galactosides, including galactose oligosaccharides, galactomannans and galactolipids.</text>
        <dbReference type="EC" id="3.2.1.22"/>
    </reaction>
</comment>
<dbReference type="PANTHER" id="PTHR43053">
    <property type="entry name" value="GLYCOSIDASE FAMILY 31"/>
    <property type="match status" value="1"/>
</dbReference>
<keyword evidence="4 5" id="KW-0326">Glycosidase</keyword>
<dbReference type="Gene3D" id="2.60.40.1180">
    <property type="entry name" value="Golgi alpha-mannosidase II"/>
    <property type="match status" value="1"/>
</dbReference>
<sequence>MGNRWIIGLLVSTMAVSAAWGKQIKLETANFRVEYAVAKGDVLELKEVGMKDGSWTSPLGGRLFPFEPPIEPAGNNNGPRYAGPIEWLLPDGDRAIELVYQSHAVKEERPGIEHLVVELNDQVYPLKVELHLRAYAEVDVFEQWLVVKNGMDQPLQLPRLDSMYWHADAQHPIFLEWFASEQWNTAGVPLREQLGRGTRLLESRDGNRHKHGPVPAFILGFGKQPSETDGPCMIAALDWTGSSRFSYEINSAEILETSIGVNQPGQPVVDAGQRAASPVCVFSLSGKGKGPASRRLHDWARNYFLKNGTRLRLVDNNSWEGCGLKVSEGAIIEMMEDSAELGIELYVLDDGWFGNGKEARVNTRAGLGDWEFNTKRFPCELDGVMKAADKLGIEFGIWFEPEMINENSRLFKKHPDWVMRYPNRAFSKQRTQMALDLANPAVQKYMFDAVDRVLTKYPRIRFVKWDANSNINNGYSPYLGAGQQGNLLNAYMDGYLKVMRELTQKHPHVDFQACAAGGGRADLGAMRYSHTFWPSDDTDPLYRLGAQWNFSSFLPANTITSHVTHKGKGFKTKFRVDVSMMSQLGMEVDTRKCTPEYLDACRVGIETYKKVRPVVQLGDQYRHAHPFDSPTPSMNYVSKDKTQCMVLAYQTGKIHKSIRFAAPVSGLDPKRIYTLAEVNLPKDDNTPRVASGAKRSQSGEAWMESGVPLLFSRQYDSAAVVLEAVR</sequence>
<proteinExistence type="inferred from homology"/>
<dbReference type="Proteomes" id="UP000366872">
    <property type="component" value="Unassembled WGS sequence"/>
</dbReference>
<dbReference type="InterPro" id="IPR050985">
    <property type="entry name" value="Alpha-glycosidase_related"/>
</dbReference>
<feature type="binding site" evidence="7">
    <location>
        <position position="536"/>
    </location>
    <ligand>
        <name>substrate</name>
    </ligand>
</feature>
<comment type="similarity">
    <text evidence="5">Belongs to the glycosyl hydrolase.</text>
</comment>
<protein>
    <recommendedName>
        <fullName evidence="2 5">Alpha-galactosidase</fullName>
        <ecNumber evidence="2 5">3.2.1.22</ecNumber>
    </recommendedName>
</protein>
<reference evidence="10 11" key="1">
    <citation type="submission" date="2019-04" db="EMBL/GenBank/DDBJ databases">
        <authorList>
            <person name="Van Vliet M D."/>
        </authorList>
    </citation>
    <scope>NUCLEOTIDE SEQUENCE [LARGE SCALE GENOMIC DNA]</scope>
    <source>
        <strain evidence="10 11">F1</strain>
    </source>
</reference>
<dbReference type="InterPro" id="IPR017853">
    <property type="entry name" value="GH"/>
</dbReference>
<dbReference type="Pfam" id="PF16875">
    <property type="entry name" value="Glyco_hydro_36N"/>
    <property type="match status" value="1"/>
</dbReference>
<dbReference type="InterPro" id="IPR038417">
    <property type="entry name" value="Alpga-gal_N_sf"/>
</dbReference>
<evidence type="ECO:0000256" key="6">
    <source>
        <dbReference type="PIRSR" id="PIRSR005536-1"/>
    </source>
</evidence>
<feature type="binding site" evidence="7">
    <location>
        <position position="183"/>
    </location>
    <ligand>
        <name>substrate</name>
    </ligand>
</feature>
<evidence type="ECO:0000256" key="5">
    <source>
        <dbReference type="PIRNR" id="PIRNR005536"/>
    </source>
</evidence>
<dbReference type="CDD" id="cd14791">
    <property type="entry name" value="GH36"/>
    <property type="match status" value="1"/>
</dbReference>
<dbReference type="GO" id="GO:0004557">
    <property type="term" value="F:alpha-galactosidase activity"/>
    <property type="evidence" value="ECO:0007669"/>
    <property type="project" value="UniProtKB-UniRule"/>
</dbReference>
<dbReference type="GO" id="GO:0016052">
    <property type="term" value="P:carbohydrate catabolic process"/>
    <property type="evidence" value="ECO:0007669"/>
    <property type="project" value="InterPro"/>
</dbReference>
<evidence type="ECO:0000256" key="2">
    <source>
        <dbReference type="ARBA" id="ARBA00012755"/>
    </source>
</evidence>
<dbReference type="EMBL" id="CAAHFG010000001">
    <property type="protein sequence ID" value="VGO13133.1"/>
    <property type="molecule type" value="Genomic_DNA"/>
</dbReference>
<evidence type="ECO:0000259" key="9">
    <source>
        <dbReference type="Pfam" id="PF16875"/>
    </source>
</evidence>
<evidence type="ECO:0000259" key="8">
    <source>
        <dbReference type="Pfam" id="PF16874"/>
    </source>
</evidence>
<feature type="binding site" evidence="7">
    <location>
        <position position="514"/>
    </location>
    <ligand>
        <name>substrate</name>
    </ligand>
</feature>
<feature type="active site" description="Nucleophile" evidence="6">
    <location>
        <position position="466"/>
    </location>
</feature>
<evidence type="ECO:0000256" key="4">
    <source>
        <dbReference type="ARBA" id="ARBA00023295"/>
    </source>
</evidence>
<dbReference type="PANTHER" id="PTHR43053:SF3">
    <property type="entry name" value="ALPHA-GALACTOSIDASE C-RELATED"/>
    <property type="match status" value="1"/>
</dbReference>
<feature type="domain" description="Glycosyl hydrolase family 36 N-terminal" evidence="9">
    <location>
        <begin position="90"/>
        <end position="263"/>
    </location>
</feature>
<dbReference type="SUPFAM" id="SSF51445">
    <property type="entry name" value="(Trans)glycosidases"/>
    <property type="match status" value="1"/>
</dbReference>
<keyword evidence="11" id="KW-1185">Reference proteome</keyword>
<dbReference type="InterPro" id="IPR031704">
    <property type="entry name" value="Glyco_hydro_36_N"/>
</dbReference>
<dbReference type="PRINTS" id="PR00743">
    <property type="entry name" value="GLHYDRLASE36"/>
</dbReference>
<keyword evidence="3 5" id="KW-0378">Hydrolase</keyword>
<dbReference type="Pfam" id="PF16874">
    <property type="entry name" value="Glyco_hydro_36C"/>
    <property type="match status" value="1"/>
</dbReference>
<feature type="active site" description="Proton donor" evidence="6">
    <location>
        <position position="536"/>
    </location>
</feature>
<feature type="binding site" evidence="7">
    <location>
        <begin position="464"/>
        <end position="468"/>
    </location>
    <ligand>
        <name>substrate</name>
    </ligand>
</feature>
<feature type="binding site" evidence="7">
    <location>
        <begin position="349"/>
        <end position="350"/>
    </location>
    <ligand>
        <name>substrate</name>
    </ligand>
</feature>
<evidence type="ECO:0000313" key="10">
    <source>
        <dbReference type="EMBL" id="VGO13133.1"/>
    </source>
</evidence>
<dbReference type="InterPro" id="IPR031705">
    <property type="entry name" value="Glyco_hydro_36_C"/>
</dbReference>
<evidence type="ECO:0000256" key="7">
    <source>
        <dbReference type="PIRSR" id="PIRSR005536-2"/>
    </source>
</evidence>
<dbReference type="InterPro" id="IPR002252">
    <property type="entry name" value="Glyco_hydro_36"/>
</dbReference>
<accession>A0A6C2TZU4</accession>
<dbReference type="InterPro" id="IPR013785">
    <property type="entry name" value="Aldolase_TIM"/>
</dbReference>
<evidence type="ECO:0000256" key="3">
    <source>
        <dbReference type="ARBA" id="ARBA00022801"/>
    </source>
</evidence>
<evidence type="ECO:0000256" key="1">
    <source>
        <dbReference type="ARBA" id="ARBA00001255"/>
    </source>
</evidence>
<dbReference type="Pfam" id="PF02065">
    <property type="entry name" value="Melibiase"/>
    <property type="match status" value="1"/>
</dbReference>
<dbReference type="PIRSF" id="PIRSF005536">
    <property type="entry name" value="Agal"/>
    <property type="match status" value="1"/>
</dbReference>
<dbReference type="Gene3D" id="3.20.20.70">
    <property type="entry name" value="Aldolase class I"/>
    <property type="match status" value="1"/>
</dbReference>
<dbReference type="Gene3D" id="2.70.98.60">
    <property type="entry name" value="alpha-galactosidase from lactobacil brevis"/>
    <property type="match status" value="1"/>
</dbReference>
<feature type="binding site" evidence="7">
    <location>
        <position position="430"/>
    </location>
    <ligand>
        <name>substrate</name>
    </ligand>
</feature>
<evidence type="ECO:0000313" key="11">
    <source>
        <dbReference type="Proteomes" id="UP000366872"/>
    </source>
</evidence>
<name>A0A6C2TZU4_PONDE</name>
<dbReference type="InterPro" id="IPR013780">
    <property type="entry name" value="Glyco_hydro_b"/>
</dbReference>
<dbReference type="AlphaFoldDB" id="A0A6C2TZU4"/>
<feature type="domain" description="Glycosyl hydrolase family 36 C-terminal" evidence="8">
    <location>
        <begin position="632"/>
        <end position="722"/>
    </location>
</feature>
<organism evidence="10 11">
    <name type="scientific">Pontiella desulfatans</name>
    <dbReference type="NCBI Taxonomy" id="2750659"/>
    <lineage>
        <taxon>Bacteria</taxon>
        <taxon>Pseudomonadati</taxon>
        <taxon>Kiritimatiellota</taxon>
        <taxon>Kiritimatiellia</taxon>
        <taxon>Kiritimatiellales</taxon>
        <taxon>Pontiellaceae</taxon>
        <taxon>Pontiella</taxon>
    </lineage>
</organism>
<dbReference type="EC" id="3.2.1.22" evidence="2 5"/>
<gene>
    <name evidence="10" type="primary">rafA</name>
    <name evidence="10" type="ORF">PDESU_01687</name>
</gene>